<keyword evidence="2" id="KW-0489">Methyltransferase</keyword>
<organism evidence="2 3">
    <name type="scientific">Streptomyces humicola</name>
    <dbReference type="NCBI Taxonomy" id="2953240"/>
    <lineage>
        <taxon>Bacteria</taxon>
        <taxon>Bacillati</taxon>
        <taxon>Actinomycetota</taxon>
        <taxon>Actinomycetes</taxon>
        <taxon>Kitasatosporales</taxon>
        <taxon>Streptomycetaceae</taxon>
        <taxon>Streptomyces</taxon>
    </lineage>
</organism>
<sequence>MREIVKFMVGGANRPIAQARLRRALAVVTKPYKIEIGAHRTGHPGWIGTDISWRTRYYMDATKPWPVPDDSASHVYADNMIEHIRMEPNRIMFREARRALAPGGKIRLATPDVEYAVELYVKNNEETREAIDRSAWEAHHPVDLLRIPFQECGHHRGYLWDFQSLSSELEAAGFTGVRRYDPGHSDDPNFRNLESRKSWALIVEAEVD</sequence>
<evidence type="ECO:0000313" key="3">
    <source>
        <dbReference type="Proteomes" id="UP001057702"/>
    </source>
</evidence>
<keyword evidence="3" id="KW-1185">Reference proteome</keyword>
<dbReference type="CDD" id="cd02440">
    <property type="entry name" value="AdoMet_MTases"/>
    <property type="match status" value="1"/>
</dbReference>
<gene>
    <name evidence="2" type="ORF">NGB36_03515</name>
</gene>
<feature type="domain" description="Methyltransferase type 11" evidence="1">
    <location>
        <begin position="27"/>
        <end position="106"/>
    </location>
</feature>
<dbReference type="SUPFAM" id="SSF53335">
    <property type="entry name" value="S-adenosyl-L-methionine-dependent methyltransferases"/>
    <property type="match status" value="1"/>
</dbReference>
<keyword evidence="2" id="KW-0808">Transferase</keyword>
<accession>A0ABT1PPU4</accession>
<dbReference type="InterPro" id="IPR029063">
    <property type="entry name" value="SAM-dependent_MTases_sf"/>
</dbReference>
<proteinExistence type="predicted"/>
<dbReference type="EMBL" id="JANFNG010000002">
    <property type="protein sequence ID" value="MCQ4079689.1"/>
    <property type="molecule type" value="Genomic_DNA"/>
</dbReference>
<evidence type="ECO:0000259" key="1">
    <source>
        <dbReference type="Pfam" id="PF08241"/>
    </source>
</evidence>
<name>A0ABT1PPU4_9ACTN</name>
<evidence type="ECO:0000313" key="2">
    <source>
        <dbReference type="EMBL" id="MCQ4079689.1"/>
    </source>
</evidence>
<dbReference type="Proteomes" id="UP001057702">
    <property type="component" value="Unassembled WGS sequence"/>
</dbReference>
<dbReference type="RefSeq" id="WP_255919004.1">
    <property type="nucleotide sequence ID" value="NZ_JANFNG010000002.1"/>
</dbReference>
<reference evidence="2" key="1">
    <citation type="submission" date="2022-06" db="EMBL/GenBank/DDBJ databases">
        <title>Draft genome sequence of Streptomyces sp. RB6PN25 isolated from peat swamp forest in Thailand.</title>
        <authorList>
            <person name="Duangmal K."/>
            <person name="Klaysubun C."/>
        </authorList>
    </citation>
    <scope>NUCLEOTIDE SEQUENCE</scope>
    <source>
        <strain evidence="2">RB6PN25</strain>
    </source>
</reference>
<dbReference type="InterPro" id="IPR013216">
    <property type="entry name" value="Methyltransf_11"/>
</dbReference>
<comment type="caution">
    <text evidence="2">The sequence shown here is derived from an EMBL/GenBank/DDBJ whole genome shotgun (WGS) entry which is preliminary data.</text>
</comment>
<protein>
    <submittedName>
        <fullName evidence="2">Methyltransferase domain-containing protein</fullName>
    </submittedName>
</protein>
<dbReference type="Pfam" id="PF08241">
    <property type="entry name" value="Methyltransf_11"/>
    <property type="match status" value="1"/>
</dbReference>
<dbReference type="GO" id="GO:0032259">
    <property type="term" value="P:methylation"/>
    <property type="evidence" value="ECO:0007669"/>
    <property type="project" value="UniProtKB-KW"/>
</dbReference>
<dbReference type="GO" id="GO:0008168">
    <property type="term" value="F:methyltransferase activity"/>
    <property type="evidence" value="ECO:0007669"/>
    <property type="project" value="UniProtKB-KW"/>
</dbReference>
<dbReference type="Gene3D" id="3.40.50.150">
    <property type="entry name" value="Vaccinia Virus protein VP39"/>
    <property type="match status" value="1"/>
</dbReference>